<dbReference type="InterPro" id="IPR001128">
    <property type="entry name" value="Cyt_P450"/>
</dbReference>
<dbReference type="GO" id="GO:0005506">
    <property type="term" value="F:iron ion binding"/>
    <property type="evidence" value="ECO:0007669"/>
    <property type="project" value="InterPro"/>
</dbReference>
<dbReference type="GO" id="GO:0020037">
    <property type="term" value="F:heme binding"/>
    <property type="evidence" value="ECO:0007669"/>
    <property type="project" value="InterPro"/>
</dbReference>
<dbReference type="Gene3D" id="1.10.630.10">
    <property type="entry name" value="Cytochrome P450"/>
    <property type="match status" value="1"/>
</dbReference>
<evidence type="ECO:0000256" key="1">
    <source>
        <dbReference type="ARBA" id="ARBA00001971"/>
    </source>
</evidence>
<dbReference type="PRINTS" id="PR00385">
    <property type="entry name" value="P450"/>
</dbReference>
<accession>A0A2J6TA98</accession>
<evidence type="ECO:0000313" key="8">
    <source>
        <dbReference type="Proteomes" id="UP000235371"/>
    </source>
</evidence>
<evidence type="ECO:0000256" key="6">
    <source>
        <dbReference type="RuleBase" id="RU000461"/>
    </source>
</evidence>
<dbReference type="AlphaFoldDB" id="A0A2J6TA98"/>
<dbReference type="SUPFAM" id="SSF48264">
    <property type="entry name" value="Cytochrome P450"/>
    <property type="match status" value="1"/>
</dbReference>
<gene>
    <name evidence="7" type="ORF">K444DRAFT_529040</name>
</gene>
<name>A0A2J6TA98_9HELO</name>
<dbReference type="InterPro" id="IPR036396">
    <property type="entry name" value="Cyt_P450_sf"/>
</dbReference>
<dbReference type="InterPro" id="IPR002401">
    <property type="entry name" value="Cyt_P450_E_grp-I"/>
</dbReference>
<comment type="similarity">
    <text evidence="2 6">Belongs to the cytochrome P450 family.</text>
</comment>
<dbReference type="InterPro" id="IPR017972">
    <property type="entry name" value="Cyt_P450_CS"/>
</dbReference>
<dbReference type="InterPro" id="IPR050121">
    <property type="entry name" value="Cytochrome_P450_monoxygenase"/>
</dbReference>
<protein>
    <submittedName>
        <fullName evidence="7">Cytochrome P450</fullName>
    </submittedName>
</protein>
<dbReference type="EMBL" id="KZ613803">
    <property type="protein sequence ID" value="PMD59913.1"/>
    <property type="molecule type" value="Genomic_DNA"/>
</dbReference>
<dbReference type="STRING" id="1095630.A0A2J6TA98"/>
<comment type="cofactor">
    <cofactor evidence="1 5">
        <name>heme</name>
        <dbReference type="ChEBI" id="CHEBI:30413"/>
    </cofactor>
</comment>
<dbReference type="Pfam" id="PF00067">
    <property type="entry name" value="p450"/>
    <property type="match status" value="1"/>
</dbReference>
<dbReference type="PRINTS" id="PR00463">
    <property type="entry name" value="EP450I"/>
</dbReference>
<dbReference type="PROSITE" id="PS00086">
    <property type="entry name" value="CYTOCHROME_P450"/>
    <property type="match status" value="1"/>
</dbReference>
<organism evidence="7 8">
    <name type="scientific">Hyaloscypha bicolor E</name>
    <dbReference type="NCBI Taxonomy" id="1095630"/>
    <lineage>
        <taxon>Eukaryota</taxon>
        <taxon>Fungi</taxon>
        <taxon>Dikarya</taxon>
        <taxon>Ascomycota</taxon>
        <taxon>Pezizomycotina</taxon>
        <taxon>Leotiomycetes</taxon>
        <taxon>Helotiales</taxon>
        <taxon>Hyaloscyphaceae</taxon>
        <taxon>Hyaloscypha</taxon>
        <taxon>Hyaloscypha bicolor</taxon>
    </lineage>
</organism>
<reference evidence="7 8" key="1">
    <citation type="submission" date="2016-04" db="EMBL/GenBank/DDBJ databases">
        <title>A degradative enzymes factory behind the ericoid mycorrhizal symbiosis.</title>
        <authorList>
            <consortium name="DOE Joint Genome Institute"/>
            <person name="Martino E."/>
            <person name="Morin E."/>
            <person name="Grelet G."/>
            <person name="Kuo A."/>
            <person name="Kohler A."/>
            <person name="Daghino S."/>
            <person name="Barry K."/>
            <person name="Choi C."/>
            <person name="Cichocki N."/>
            <person name="Clum A."/>
            <person name="Copeland A."/>
            <person name="Hainaut M."/>
            <person name="Haridas S."/>
            <person name="Labutti K."/>
            <person name="Lindquist E."/>
            <person name="Lipzen A."/>
            <person name="Khouja H.-R."/>
            <person name="Murat C."/>
            <person name="Ohm R."/>
            <person name="Olson A."/>
            <person name="Spatafora J."/>
            <person name="Veneault-Fourrey C."/>
            <person name="Henrissat B."/>
            <person name="Grigoriev I."/>
            <person name="Martin F."/>
            <person name="Perotto S."/>
        </authorList>
    </citation>
    <scope>NUCLEOTIDE SEQUENCE [LARGE SCALE GENOMIC DNA]</scope>
    <source>
        <strain evidence="7 8">E</strain>
    </source>
</reference>
<evidence type="ECO:0000256" key="4">
    <source>
        <dbReference type="ARBA" id="ARBA00023004"/>
    </source>
</evidence>
<dbReference type="GO" id="GO:0004497">
    <property type="term" value="F:monooxygenase activity"/>
    <property type="evidence" value="ECO:0007669"/>
    <property type="project" value="UniProtKB-KW"/>
</dbReference>
<evidence type="ECO:0000256" key="5">
    <source>
        <dbReference type="PIRSR" id="PIRSR602401-1"/>
    </source>
</evidence>
<dbReference type="PANTHER" id="PTHR24305:SF166">
    <property type="entry name" value="CYTOCHROME P450 12A4, MITOCHONDRIAL-RELATED"/>
    <property type="match status" value="1"/>
</dbReference>
<evidence type="ECO:0000256" key="3">
    <source>
        <dbReference type="ARBA" id="ARBA00022723"/>
    </source>
</evidence>
<sequence length="591" mass="67028">MPSFLTIIVTLLFVYCSSLVYRLLVNLFDARKSGLPYVIIPWDQNNLFWLVVGVPLRPWLKRNLPKWAYDRLSLTIYGFEFHEGLRPFEQHAAPQGNDKSYAIVTVGAFEVTTRDPEIVAEVLRRPRDFMQVDLSGLFMGKFGPNVLTSNGDSWARQRKVVAGVINERISRTVFSESIHQTGGLLDEVVGDGNAAETDRIFDMMRKITINVLSGAGMGTSVEWNDHGNEKPRPGSKMTYIEAIKHIIRAIVGPIILPQWFLANYPSCLPGYKTLNSLGYAMLEFPIHTRNMLNEERQRIASTHGETRSNILSQLLHASDPGDGRLKDSKALSEDEMVGNLWIFTAAGFDTTTNTLAYALLLLSRYPKWQEWVFEEIDSIMPMNSSAGLDYASIFPQATRVQALLLEVLRLFTPTIHIPKQNKAPQKIQTSRGLFYIPRNSTIYLNTVGLHIDPAVWRNLNLAENEEKSETDELEFRPTRWLVNPPAESLQIFKPPKGAYVPWSAGPRVCPGQKMAQVEFTAIFLKLFHKHRIHAVPLKTATGELETRTEVESRLDARMRDSISLLTLQMNDIYDVEEGKDKGLKLRLSKRQ</sequence>
<dbReference type="PANTHER" id="PTHR24305">
    <property type="entry name" value="CYTOCHROME P450"/>
    <property type="match status" value="1"/>
</dbReference>
<keyword evidence="6" id="KW-0560">Oxidoreductase</keyword>
<keyword evidence="6" id="KW-0503">Monooxygenase</keyword>
<proteinExistence type="inferred from homology"/>
<keyword evidence="5 6" id="KW-0349">Heme</keyword>
<keyword evidence="8" id="KW-1185">Reference proteome</keyword>
<feature type="binding site" description="axial binding residue" evidence="5">
    <location>
        <position position="509"/>
    </location>
    <ligand>
        <name>heme</name>
        <dbReference type="ChEBI" id="CHEBI:30413"/>
    </ligand>
    <ligandPart>
        <name>Fe</name>
        <dbReference type="ChEBI" id="CHEBI:18248"/>
    </ligandPart>
</feature>
<dbReference type="RefSeq" id="XP_024736817.1">
    <property type="nucleotide sequence ID" value="XM_024874771.1"/>
</dbReference>
<evidence type="ECO:0000256" key="2">
    <source>
        <dbReference type="ARBA" id="ARBA00010617"/>
    </source>
</evidence>
<dbReference type="GO" id="GO:0016705">
    <property type="term" value="F:oxidoreductase activity, acting on paired donors, with incorporation or reduction of molecular oxygen"/>
    <property type="evidence" value="ECO:0007669"/>
    <property type="project" value="InterPro"/>
</dbReference>
<dbReference type="OrthoDB" id="1470350at2759"/>
<keyword evidence="3 5" id="KW-0479">Metal-binding</keyword>
<evidence type="ECO:0000313" key="7">
    <source>
        <dbReference type="EMBL" id="PMD59913.1"/>
    </source>
</evidence>
<dbReference type="GeneID" id="36582851"/>
<dbReference type="Proteomes" id="UP000235371">
    <property type="component" value="Unassembled WGS sequence"/>
</dbReference>
<dbReference type="InParanoid" id="A0A2J6TA98"/>
<keyword evidence="4 5" id="KW-0408">Iron</keyword>